<sequence>MGCIVSRGKTQARSAAVAFAVISFVFLTIYVGLMFTAAMACEGNRRSYVWLSRGFGCLLRGASLGFIIAWIVAAGQDNLRIMVLSSTAIATHVLGMCVYFAAYVVHNATKDESAADIVQVFGLHWEEIPSLLPSWLMLLPTSVEALFLCCLMRYQQDLESKSSVMVASAPANASAVNLTGAADGSQNKVPGK</sequence>
<protein>
    <submittedName>
        <fullName evidence="2">Uncharacterized protein</fullName>
    </submittedName>
</protein>
<accession>A0AAQ4FEA7</accession>
<feature type="transmembrane region" description="Helical" evidence="1">
    <location>
        <begin position="16"/>
        <end position="38"/>
    </location>
</feature>
<evidence type="ECO:0000256" key="1">
    <source>
        <dbReference type="SAM" id="Phobius"/>
    </source>
</evidence>
<keyword evidence="3" id="KW-1185">Reference proteome</keyword>
<comment type="caution">
    <text evidence="2">The sequence shown here is derived from an EMBL/GenBank/DDBJ whole genome shotgun (WGS) entry which is preliminary data.</text>
</comment>
<dbReference type="AlphaFoldDB" id="A0AAQ4FEA7"/>
<dbReference type="EMBL" id="JARKHS020004043">
    <property type="protein sequence ID" value="KAK8784992.1"/>
    <property type="molecule type" value="Genomic_DNA"/>
</dbReference>
<feature type="transmembrane region" description="Helical" evidence="1">
    <location>
        <begin position="81"/>
        <end position="102"/>
    </location>
</feature>
<evidence type="ECO:0000313" key="2">
    <source>
        <dbReference type="EMBL" id="KAK8784992.1"/>
    </source>
</evidence>
<evidence type="ECO:0000313" key="3">
    <source>
        <dbReference type="Proteomes" id="UP001321473"/>
    </source>
</evidence>
<organism evidence="2 3">
    <name type="scientific">Amblyomma americanum</name>
    <name type="common">Lone star tick</name>
    <dbReference type="NCBI Taxonomy" id="6943"/>
    <lineage>
        <taxon>Eukaryota</taxon>
        <taxon>Metazoa</taxon>
        <taxon>Ecdysozoa</taxon>
        <taxon>Arthropoda</taxon>
        <taxon>Chelicerata</taxon>
        <taxon>Arachnida</taxon>
        <taxon>Acari</taxon>
        <taxon>Parasitiformes</taxon>
        <taxon>Ixodida</taxon>
        <taxon>Ixodoidea</taxon>
        <taxon>Ixodidae</taxon>
        <taxon>Amblyomminae</taxon>
        <taxon>Amblyomma</taxon>
    </lineage>
</organism>
<proteinExistence type="predicted"/>
<dbReference type="Proteomes" id="UP001321473">
    <property type="component" value="Unassembled WGS sequence"/>
</dbReference>
<reference evidence="2 3" key="1">
    <citation type="journal article" date="2023" name="Arcadia Sci">
        <title>De novo assembly of a long-read Amblyomma americanum tick genome.</title>
        <authorList>
            <person name="Chou S."/>
            <person name="Poskanzer K.E."/>
            <person name="Rollins M."/>
            <person name="Thuy-Boun P.S."/>
        </authorList>
    </citation>
    <scope>NUCLEOTIDE SEQUENCE [LARGE SCALE GENOMIC DNA]</scope>
    <source>
        <strain evidence="2">F_SG_1</strain>
        <tissue evidence="2">Salivary glands</tissue>
    </source>
</reference>
<feature type="transmembrane region" description="Helical" evidence="1">
    <location>
        <begin position="50"/>
        <end position="74"/>
    </location>
</feature>
<keyword evidence="1" id="KW-0472">Membrane</keyword>
<keyword evidence="1" id="KW-0812">Transmembrane</keyword>
<name>A0AAQ4FEA7_AMBAM</name>
<gene>
    <name evidence="2" type="ORF">V5799_008651</name>
</gene>
<keyword evidence="1" id="KW-1133">Transmembrane helix</keyword>